<dbReference type="PANTHER" id="PTHR43095">
    <property type="entry name" value="SUGAR KINASE"/>
    <property type="match status" value="1"/>
</dbReference>
<evidence type="ECO:0000256" key="8">
    <source>
        <dbReference type="RuleBase" id="RU003733"/>
    </source>
</evidence>
<evidence type="ECO:0000256" key="7">
    <source>
        <dbReference type="ARBA" id="ARBA00023277"/>
    </source>
</evidence>
<proteinExistence type="inferred from homology"/>
<dbReference type="PIRSF" id="PIRSF000538">
    <property type="entry name" value="GlpK"/>
    <property type="match status" value="1"/>
</dbReference>
<dbReference type="GO" id="GO:0005524">
    <property type="term" value="F:ATP binding"/>
    <property type="evidence" value="ECO:0007669"/>
    <property type="project" value="UniProtKB-KW"/>
</dbReference>
<keyword evidence="7 9" id="KW-0119">Carbohydrate metabolism</keyword>
<keyword evidence="2 9" id="KW-0859">Xylose metabolism</keyword>
<evidence type="ECO:0000259" key="10">
    <source>
        <dbReference type="Pfam" id="PF00370"/>
    </source>
</evidence>
<dbReference type="AlphaFoldDB" id="A0A6J4VSJ4"/>
<dbReference type="InterPro" id="IPR006000">
    <property type="entry name" value="Xylulokinase"/>
</dbReference>
<dbReference type="NCBIfam" id="TIGR01312">
    <property type="entry name" value="XylB"/>
    <property type="match status" value="1"/>
</dbReference>
<reference evidence="12" key="1">
    <citation type="submission" date="2020-02" db="EMBL/GenBank/DDBJ databases">
        <authorList>
            <person name="Meier V. D."/>
        </authorList>
    </citation>
    <scope>NUCLEOTIDE SEQUENCE</scope>
    <source>
        <strain evidence="12">AVDCRST_MAG87</strain>
    </source>
</reference>
<evidence type="ECO:0000256" key="5">
    <source>
        <dbReference type="ARBA" id="ARBA00022777"/>
    </source>
</evidence>
<evidence type="ECO:0000256" key="2">
    <source>
        <dbReference type="ARBA" id="ARBA00022629"/>
    </source>
</evidence>
<evidence type="ECO:0000256" key="9">
    <source>
        <dbReference type="RuleBase" id="RU364073"/>
    </source>
</evidence>
<keyword evidence="5 8" id="KW-0418">Kinase</keyword>
<dbReference type="SUPFAM" id="SSF53067">
    <property type="entry name" value="Actin-like ATPase domain"/>
    <property type="match status" value="2"/>
</dbReference>
<name>A0A6J4VSJ4_9BACT</name>
<feature type="domain" description="Carbohydrate kinase FGGY N-terminal" evidence="10">
    <location>
        <begin position="9"/>
        <end position="249"/>
    </location>
</feature>
<dbReference type="PROSITE" id="PS00445">
    <property type="entry name" value="FGGY_KINASES_2"/>
    <property type="match status" value="1"/>
</dbReference>
<protein>
    <recommendedName>
        <fullName evidence="9">Xylulose kinase</fullName>
        <shortName evidence="9">Xylulokinase</shortName>
        <ecNumber evidence="9">2.7.1.17</ecNumber>
    </recommendedName>
</protein>
<dbReference type="EMBL" id="CADCWJ010000763">
    <property type="protein sequence ID" value="CAA9581959.1"/>
    <property type="molecule type" value="Genomic_DNA"/>
</dbReference>
<keyword evidence="4 9" id="KW-0547">Nucleotide-binding</keyword>
<dbReference type="GO" id="GO:0004856">
    <property type="term" value="F:D-xylulokinase activity"/>
    <property type="evidence" value="ECO:0007669"/>
    <property type="project" value="UniProtKB-EC"/>
</dbReference>
<evidence type="ECO:0000256" key="1">
    <source>
        <dbReference type="ARBA" id="ARBA00009156"/>
    </source>
</evidence>
<evidence type="ECO:0000256" key="6">
    <source>
        <dbReference type="ARBA" id="ARBA00022840"/>
    </source>
</evidence>
<dbReference type="InterPro" id="IPR018484">
    <property type="entry name" value="FGGY_N"/>
</dbReference>
<dbReference type="CDD" id="cd07808">
    <property type="entry name" value="ASKHA_NBD_FGGY_EcXK-like"/>
    <property type="match status" value="1"/>
</dbReference>
<evidence type="ECO:0000256" key="3">
    <source>
        <dbReference type="ARBA" id="ARBA00022679"/>
    </source>
</evidence>
<dbReference type="Gene3D" id="3.30.420.40">
    <property type="match status" value="2"/>
</dbReference>
<dbReference type="PANTHER" id="PTHR43095:SF5">
    <property type="entry name" value="XYLULOSE KINASE"/>
    <property type="match status" value="1"/>
</dbReference>
<dbReference type="Pfam" id="PF00370">
    <property type="entry name" value="FGGY_N"/>
    <property type="match status" value="1"/>
</dbReference>
<organism evidence="12">
    <name type="scientific">uncultured Thermomicrobiales bacterium</name>
    <dbReference type="NCBI Taxonomy" id="1645740"/>
    <lineage>
        <taxon>Bacteria</taxon>
        <taxon>Pseudomonadati</taxon>
        <taxon>Thermomicrobiota</taxon>
        <taxon>Thermomicrobia</taxon>
        <taxon>Thermomicrobiales</taxon>
        <taxon>environmental samples</taxon>
    </lineage>
</organism>
<evidence type="ECO:0000256" key="4">
    <source>
        <dbReference type="ARBA" id="ARBA00022741"/>
    </source>
</evidence>
<dbReference type="InterPro" id="IPR018485">
    <property type="entry name" value="FGGY_C"/>
</dbReference>
<evidence type="ECO:0000313" key="12">
    <source>
        <dbReference type="EMBL" id="CAA9581959.1"/>
    </source>
</evidence>
<dbReference type="EC" id="2.7.1.17" evidence="9"/>
<feature type="domain" description="Carbohydrate kinase FGGY C-terminal" evidence="11">
    <location>
        <begin position="272"/>
        <end position="448"/>
    </location>
</feature>
<dbReference type="GO" id="GO:0005997">
    <property type="term" value="P:xylulose metabolic process"/>
    <property type="evidence" value="ECO:0007669"/>
    <property type="project" value="InterPro"/>
</dbReference>
<accession>A0A6J4VSJ4</accession>
<dbReference type="InterPro" id="IPR050406">
    <property type="entry name" value="FGGY_Carb_Kinase"/>
</dbReference>
<sequence length="504" mass="53279">MSRAPRPGVLAIDLGTSSVKALVVDQRGEIIGRGGATYPTHHPSPGFDEQEVDDWFDATIAATATARRFARDIAIQAVSVTGQMHGTVLFDEHNQSLGHAIVWSDLRAADDLDTLEQALPDDLRSRIGGPVATGYQVASLHWLRQHRPRAWARIRKVLLPKDALVMLLTGIAATDPSDAASTGLFDAERGQWDGAILDALALNPEWLPPILPCGTPIGLLAPEAAEALGLSAGIPVIVAGGDAPVAAVGTGVTSERSALVVLSTGAQILRPSTAYAPDPGGRWHTWPAAVPGDGNVGWNRIGAVLNSGRAVSWIHGIIGGSGTVRELVDTATLAPAGADSLLFLPYLAGERSPILDPHARGAFIGLTDRHGPAHLVRAVLEGVTFSIADAMDHFSREEAPPAMIHLGGGGSSAPVWRQIVADVIGAPIQTSDLTDTSAFGAARIAAHTLGWITLPDDREWLPRRTTVVTPDQERTARYREILPIYRKLAAAVLPLSHELQRVPS</sequence>
<dbReference type="GO" id="GO:0042732">
    <property type="term" value="P:D-xylose metabolic process"/>
    <property type="evidence" value="ECO:0007669"/>
    <property type="project" value="UniProtKB-KW"/>
</dbReference>
<gene>
    <name evidence="9" type="primary">xylB</name>
    <name evidence="12" type="ORF">AVDCRST_MAG87-3476</name>
</gene>
<dbReference type="InterPro" id="IPR018483">
    <property type="entry name" value="Carb_kinase_FGGY_CS"/>
</dbReference>
<keyword evidence="3 8" id="KW-0808">Transferase</keyword>
<dbReference type="Pfam" id="PF02782">
    <property type="entry name" value="FGGY_C"/>
    <property type="match status" value="1"/>
</dbReference>
<dbReference type="InterPro" id="IPR000577">
    <property type="entry name" value="Carb_kinase_FGGY"/>
</dbReference>
<keyword evidence="6 9" id="KW-0067">ATP-binding</keyword>
<dbReference type="InterPro" id="IPR043129">
    <property type="entry name" value="ATPase_NBD"/>
</dbReference>
<evidence type="ECO:0000259" key="11">
    <source>
        <dbReference type="Pfam" id="PF02782"/>
    </source>
</evidence>
<comment type="similarity">
    <text evidence="1 8">Belongs to the FGGY kinase family.</text>
</comment>
<comment type="catalytic activity">
    <reaction evidence="9">
        <text>D-xylulose + ATP = D-xylulose 5-phosphate + ADP + H(+)</text>
        <dbReference type="Rhea" id="RHEA:10964"/>
        <dbReference type="ChEBI" id="CHEBI:15378"/>
        <dbReference type="ChEBI" id="CHEBI:17140"/>
        <dbReference type="ChEBI" id="CHEBI:30616"/>
        <dbReference type="ChEBI" id="CHEBI:57737"/>
        <dbReference type="ChEBI" id="CHEBI:456216"/>
        <dbReference type="EC" id="2.7.1.17"/>
    </reaction>
</comment>